<dbReference type="HOGENOM" id="CLU_074409_0_0_1"/>
<feature type="compositionally biased region" description="Basic and acidic residues" evidence="1">
    <location>
        <begin position="46"/>
        <end position="55"/>
    </location>
</feature>
<dbReference type="Proteomes" id="UP000054538">
    <property type="component" value="Unassembled WGS sequence"/>
</dbReference>
<feature type="compositionally biased region" description="Polar residues" evidence="1">
    <location>
        <begin position="204"/>
        <end position="213"/>
    </location>
</feature>
<evidence type="ECO:0000313" key="2">
    <source>
        <dbReference type="EMBL" id="KIK98039.1"/>
    </source>
</evidence>
<reference evidence="2 3" key="1">
    <citation type="submission" date="2014-04" db="EMBL/GenBank/DDBJ databases">
        <authorList>
            <consortium name="DOE Joint Genome Institute"/>
            <person name="Kuo A."/>
            <person name="Kohler A."/>
            <person name="Jargeat P."/>
            <person name="Nagy L.G."/>
            <person name="Floudas D."/>
            <person name="Copeland A."/>
            <person name="Barry K.W."/>
            <person name="Cichocki N."/>
            <person name="Veneault-Fourrey C."/>
            <person name="LaButti K."/>
            <person name="Lindquist E.A."/>
            <person name="Lipzen A."/>
            <person name="Lundell T."/>
            <person name="Morin E."/>
            <person name="Murat C."/>
            <person name="Sun H."/>
            <person name="Tunlid A."/>
            <person name="Henrissat B."/>
            <person name="Grigoriev I.V."/>
            <person name="Hibbett D.S."/>
            <person name="Martin F."/>
            <person name="Nordberg H.P."/>
            <person name="Cantor M.N."/>
            <person name="Hua S.X."/>
        </authorList>
    </citation>
    <scope>NUCLEOTIDE SEQUENCE [LARGE SCALE GENOMIC DNA]</scope>
    <source>
        <strain evidence="2 3">Ve08.2h10</strain>
    </source>
</reference>
<dbReference type="OrthoDB" id="2797886at2759"/>
<protein>
    <submittedName>
        <fullName evidence="2">Uncharacterized protein</fullName>
    </submittedName>
</protein>
<feature type="compositionally biased region" description="Basic and acidic residues" evidence="1">
    <location>
        <begin position="110"/>
        <end position="123"/>
    </location>
</feature>
<feature type="region of interest" description="Disordered" evidence="1">
    <location>
        <begin position="1"/>
        <end position="216"/>
    </location>
</feature>
<dbReference type="AlphaFoldDB" id="A0A0D0E7X3"/>
<sequence>MSEHYIPPPPYELSLQRDQRISEELQELELSKRRPTEGEEDSGEWGDNKDSKVLDQKASMEVIVKPLRVQKRPAASNNAAVRGPRPLPQRPPDAGLRSLQGQGNRPRCKPMPETKAQETEQNHMGETYSLAPPSFSAIGPPLVGPPYERSMLHPNTSAAPSLLNSPLQPSFDASRQSHTNHWPLSRYSLPEPRTETSFRRTSHAPLQSTSSSIPPRDRNFAMRLAFDPSVAYSNFQADAVTETREMGATALYSSAVSSHLDPGSRQSHM</sequence>
<feature type="compositionally biased region" description="Pro residues" evidence="1">
    <location>
        <begin position="1"/>
        <end position="11"/>
    </location>
</feature>
<evidence type="ECO:0000313" key="3">
    <source>
        <dbReference type="Proteomes" id="UP000054538"/>
    </source>
</evidence>
<name>A0A0D0E7X3_9AGAM</name>
<evidence type="ECO:0000256" key="1">
    <source>
        <dbReference type="SAM" id="MobiDB-lite"/>
    </source>
</evidence>
<feature type="compositionally biased region" description="Polar residues" evidence="1">
    <location>
        <begin position="153"/>
        <end position="182"/>
    </location>
</feature>
<dbReference type="EMBL" id="KN824909">
    <property type="protein sequence ID" value="KIK98039.1"/>
    <property type="molecule type" value="Genomic_DNA"/>
</dbReference>
<reference evidence="3" key="2">
    <citation type="submission" date="2015-01" db="EMBL/GenBank/DDBJ databases">
        <title>Evolutionary Origins and Diversification of the Mycorrhizal Mutualists.</title>
        <authorList>
            <consortium name="DOE Joint Genome Institute"/>
            <consortium name="Mycorrhizal Genomics Consortium"/>
            <person name="Kohler A."/>
            <person name="Kuo A."/>
            <person name="Nagy L.G."/>
            <person name="Floudas D."/>
            <person name="Copeland A."/>
            <person name="Barry K.W."/>
            <person name="Cichocki N."/>
            <person name="Veneault-Fourrey C."/>
            <person name="LaButti K."/>
            <person name="Lindquist E.A."/>
            <person name="Lipzen A."/>
            <person name="Lundell T."/>
            <person name="Morin E."/>
            <person name="Murat C."/>
            <person name="Riley R."/>
            <person name="Ohm R."/>
            <person name="Sun H."/>
            <person name="Tunlid A."/>
            <person name="Henrissat B."/>
            <person name="Grigoriev I.V."/>
            <person name="Hibbett D.S."/>
            <person name="Martin F."/>
        </authorList>
    </citation>
    <scope>NUCLEOTIDE SEQUENCE [LARGE SCALE GENOMIC DNA]</scope>
    <source>
        <strain evidence="3">Ve08.2h10</strain>
    </source>
</reference>
<accession>A0A0D0E7X3</accession>
<organism evidence="2 3">
    <name type="scientific">Paxillus rubicundulus Ve08.2h10</name>
    <dbReference type="NCBI Taxonomy" id="930991"/>
    <lineage>
        <taxon>Eukaryota</taxon>
        <taxon>Fungi</taxon>
        <taxon>Dikarya</taxon>
        <taxon>Basidiomycota</taxon>
        <taxon>Agaricomycotina</taxon>
        <taxon>Agaricomycetes</taxon>
        <taxon>Agaricomycetidae</taxon>
        <taxon>Boletales</taxon>
        <taxon>Paxilineae</taxon>
        <taxon>Paxillaceae</taxon>
        <taxon>Paxillus</taxon>
    </lineage>
</organism>
<dbReference type="InParanoid" id="A0A0D0E7X3"/>
<proteinExistence type="predicted"/>
<gene>
    <name evidence="2" type="ORF">PAXRUDRAFT_824311</name>
</gene>
<feature type="compositionally biased region" description="Basic and acidic residues" evidence="1">
    <location>
        <begin position="15"/>
        <end position="37"/>
    </location>
</feature>
<keyword evidence="3" id="KW-1185">Reference proteome</keyword>